<proteinExistence type="predicted"/>
<keyword evidence="2" id="KW-0472">Membrane</keyword>
<reference evidence="4" key="1">
    <citation type="journal article" date="2019" name="Int. J. Syst. Evol. Microbiol.">
        <title>The Global Catalogue of Microorganisms (GCM) 10K type strain sequencing project: providing services to taxonomists for standard genome sequencing and annotation.</title>
        <authorList>
            <consortium name="The Broad Institute Genomics Platform"/>
            <consortium name="The Broad Institute Genome Sequencing Center for Infectious Disease"/>
            <person name="Wu L."/>
            <person name="Ma J."/>
        </authorList>
    </citation>
    <scope>NUCLEOTIDE SEQUENCE [LARGE SCALE GENOMIC DNA]</scope>
    <source>
        <strain evidence="4">JCM 12607</strain>
    </source>
</reference>
<dbReference type="EMBL" id="JBHTGL010000008">
    <property type="protein sequence ID" value="MFD0628979.1"/>
    <property type="molecule type" value="Genomic_DNA"/>
</dbReference>
<evidence type="ECO:0000313" key="4">
    <source>
        <dbReference type="Proteomes" id="UP001596915"/>
    </source>
</evidence>
<name>A0ABW2X5A8_9ACTN</name>
<protein>
    <submittedName>
        <fullName evidence="3">Uncharacterized protein</fullName>
    </submittedName>
</protein>
<evidence type="ECO:0000313" key="3">
    <source>
        <dbReference type="EMBL" id="MFD0628979.1"/>
    </source>
</evidence>
<dbReference type="Proteomes" id="UP001596915">
    <property type="component" value="Unassembled WGS sequence"/>
</dbReference>
<feature type="transmembrane region" description="Helical" evidence="2">
    <location>
        <begin position="21"/>
        <end position="39"/>
    </location>
</feature>
<keyword evidence="2" id="KW-0812">Transmembrane</keyword>
<evidence type="ECO:0000256" key="1">
    <source>
        <dbReference type="SAM" id="MobiDB-lite"/>
    </source>
</evidence>
<feature type="region of interest" description="Disordered" evidence="1">
    <location>
        <begin position="78"/>
        <end position="115"/>
    </location>
</feature>
<accession>A0ABW2X5A8</accession>
<sequence length="115" mass="11951">MRRDGRDGRVADFLLALLSRDWIGVPVAVLVAGAGGGLAGAGTAWATALGVLAMAVGVLLAVGAVRHLVLMARERRENPAGAAGRCGRPQDARPRRGGGREWADGGLDARRARCW</sequence>
<comment type="caution">
    <text evidence="3">The sequence shown here is derived from an EMBL/GenBank/DDBJ whole genome shotgun (WGS) entry which is preliminary data.</text>
</comment>
<keyword evidence="4" id="KW-1185">Reference proteome</keyword>
<gene>
    <name evidence="3" type="ORF">ACFQ2K_46570</name>
</gene>
<feature type="compositionally biased region" description="Basic and acidic residues" evidence="1">
    <location>
        <begin position="88"/>
        <end position="115"/>
    </location>
</feature>
<evidence type="ECO:0000256" key="2">
    <source>
        <dbReference type="SAM" id="Phobius"/>
    </source>
</evidence>
<organism evidence="3 4">
    <name type="scientific">Streptomyces sanglieri</name>
    <dbReference type="NCBI Taxonomy" id="193460"/>
    <lineage>
        <taxon>Bacteria</taxon>
        <taxon>Bacillati</taxon>
        <taxon>Actinomycetota</taxon>
        <taxon>Actinomycetes</taxon>
        <taxon>Kitasatosporales</taxon>
        <taxon>Streptomycetaceae</taxon>
        <taxon>Streptomyces</taxon>
    </lineage>
</organism>
<feature type="transmembrane region" description="Helical" evidence="2">
    <location>
        <begin position="45"/>
        <end position="69"/>
    </location>
</feature>
<keyword evidence="2" id="KW-1133">Transmembrane helix</keyword>